<dbReference type="InterPro" id="IPR005162">
    <property type="entry name" value="Retrotrans_gag_dom"/>
</dbReference>
<protein>
    <recommendedName>
        <fullName evidence="1">Retrotransposon gag domain-containing protein</fullName>
    </recommendedName>
</protein>
<accession>A0A0L6V972</accession>
<proteinExistence type="predicted"/>
<organism evidence="2 3">
    <name type="scientific">Puccinia sorghi</name>
    <dbReference type="NCBI Taxonomy" id="27349"/>
    <lineage>
        <taxon>Eukaryota</taxon>
        <taxon>Fungi</taxon>
        <taxon>Dikarya</taxon>
        <taxon>Basidiomycota</taxon>
        <taxon>Pucciniomycotina</taxon>
        <taxon>Pucciniomycetes</taxon>
        <taxon>Pucciniales</taxon>
        <taxon>Pucciniaceae</taxon>
        <taxon>Puccinia</taxon>
    </lineage>
</organism>
<evidence type="ECO:0000313" key="2">
    <source>
        <dbReference type="EMBL" id="KNZ57264.1"/>
    </source>
</evidence>
<evidence type="ECO:0000313" key="3">
    <source>
        <dbReference type="Proteomes" id="UP000037035"/>
    </source>
</evidence>
<keyword evidence="3" id="KW-1185">Reference proteome</keyword>
<feature type="domain" description="Retrotransposon gag" evidence="1">
    <location>
        <begin position="61"/>
        <end position="151"/>
    </location>
</feature>
<sequence length="181" mass="20582">MAGLQNPAPTPAPAPNSMVLAKTQPCNGICGATAKAFVGQIGLHAVTYPKQFPTNTSKVVFAVLFMKDYTETWSQLYLEKVFHREPGGFNDFLNDFRSSFFDHNSRHCVEVAWRNLRQTGTVLAYMQEFNQHACTVGWADTPLMSLYQHGVVIPKDQHTQKDLKMGQKQKYQFRFRFSTQN</sequence>
<dbReference type="AlphaFoldDB" id="A0A0L6V972"/>
<evidence type="ECO:0000259" key="1">
    <source>
        <dbReference type="Pfam" id="PF03732"/>
    </source>
</evidence>
<name>A0A0L6V972_9BASI</name>
<reference evidence="2 3" key="1">
    <citation type="submission" date="2015-08" db="EMBL/GenBank/DDBJ databases">
        <title>Next Generation Sequencing and Analysis of the Genome of Puccinia sorghi L Schw, the Causal Agent of Maize Common Rust.</title>
        <authorList>
            <person name="Rochi L."/>
            <person name="Burguener G."/>
            <person name="Darino M."/>
            <person name="Turjanski A."/>
            <person name="Kreff E."/>
            <person name="Dieguez M.J."/>
            <person name="Sacco F."/>
        </authorList>
    </citation>
    <scope>NUCLEOTIDE SEQUENCE [LARGE SCALE GENOMIC DNA]</scope>
    <source>
        <strain evidence="2 3">RO10H11247</strain>
    </source>
</reference>
<dbReference type="EMBL" id="LAVV01007058">
    <property type="protein sequence ID" value="KNZ57264.1"/>
    <property type="molecule type" value="Genomic_DNA"/>
</dbReference>
<dbReference type="Pfam" id="PF03732">
    <property type="entry name" value="Retrotrans_gag"/>
    <property type="match status" value="1"/>
</dbReference>
<gene>
    <name evidence="2" type="ORF">VP01_219g10</name>
</gene>
<dbReference type="VEuPathDB" id="FungiDB:VP01_219g10"/>
<comment type="caution">
    <text evidence="2">The sequence shown here is derived from an EMBL/GenBank/DDBJ whole genome shotgun (WGS) entry which is preliminary data.</text>
</comment>
<dbReference type="Proteomes" id="UP000037035">
    <property type="component" value="Unassembled WGS sequence"/>
</dbReference>